<gene>
    <name evidence="1" type="ORF">KFL_000270110</name>
</gene>
<name>A0A1Y1HNE6_KLENI</name>
<protein>
    <submittedName>
        <fullName evidence="1">Uncharacterized protein</fullName>
    </submittedName>
</protein>
<sequence>MMGKRKLGAMETVSPSAQHGAQTRLCIETEAMGFLSREVDENDASAMILNQSLERVRLQALKNAEAKETAQKAQKPRRIPPLVMPHDPGTTYDFTDIKRVLNSPVTLQEFSEPELRSAFILLASALKVVRQIDEKERIMQCLSVCSDELLGRVSETEFWTAMVRNGLAALLLGVVPEEDTWKLLQATIDVVSNEDWRSQGFLHALQTLTPLLGKGGIAFIQRLISSSALERVLAKFVGENLALEDLLKPADVNTFGWTLRLFFSIGSSFDSGTYHLHTASKEALEILVRRGAVGRILEAVTLLTTSAETVDTTRLEDLCKMLELCTEVLASCAVGSERFLQELKQSEGFAENVAWFIRHWDYTPTASHASLTLLWKMFFTGPKFGDLDLPLSLASQEGLLERLAAFVDYVPEYRTRNPIADVSVIAEVFLGFLSLEPLPPGAFSPPVVRALCKIATGANFPGYASQATGLIRHLVPKGSVSVDAVRGAAAAAALHGLVDLKCDQCGAAKGQWELKRCSRCK</sequence>
<dbReference type="EMBL" id="DF236976">
    <property type="protein sequence ID" value="GAQ79252.1"/>
    <property type="molecule type" value="Genomic_DNA"/>
</dbReference>
<organism evidence="1 2">
    <name type="scientific">Klebsormidium nitens</name>
    <name type="common">Green alga</name>
    <name type="synonym">Ulothrix nitens</name>
    <dbReference type="NCBI Taxonomy" id="105231"/>
    <lineage>
        <taxon>Eukaryota</taxon>
        <taxon>Viridiplantae</taxon>
        <taxon>Streptophyta</taxon>
        <taxon>Klebsormidiophyceae</taxon>
        <taxon>Klebsormidiales</taxon>
        <taxon>Klebsormidiaceae</taxon>
        <taxon>Klebsormidium</taxon>
    </lineage>
</organism>
<dbReference type="AlphaFoldDB" id="A0A1Y1HNE6"/>
<evidence type="ECO:0000313" key="1">
    <source>
        <dbReference type="EMBL" id="GAQ79252.1"/>
    </source>
</evidence>
<reference evidence="1 2" key="1">
    <citation type="journal article" date="2014" name="Nat. Commun.">
        <title>Klebsormidium flaccidum genome reveals primary factors for plant terrestrial adaptation.</title>
        <authorList>
            <person name="Hori K."/>
            <person name="Maruyama F."/>
            <person name="Fujisawa T."/>
            <person name="Togashi T."/>
            <person name="Yamamoto N."/>
            <person name="Seo M."/>
            <person name="Sato S."/>
            <person name="Yamada T."/>
            <person name="Mori H."/>
            <person name="Tajima N."/>
            <person name="Moriyama T."/>
            <person name="Ikeuchi M."/>
            <person name="Watanabe M."/>
            <person name="Wada H."/>
            <person name="Kobayashi K."/>
            <person name="Saito M."/>
            <person name="Masuda T."/>
            <person name="Sasaki-Sekimoto Y."/>
            <person name="Mashiguchi K."/>
            <person name="Awai K."/>
            <person name="Shimojima M."/>
            <person name="Masuda S."/>
            <person name="Iwai M."/>
            <person name="Nobusawa T."/>
            <person name="Narise T."/>
            <person name="Kondo S."/>
            <person name="Saito H."/>
            <person name="Sato R."/>
            <person name="Murakawa M."/>
            <person name="Ihara Y."/>
            <person name="Oshima-Yamada Y."/>
            <person name="Ohtaka K."/>
            <person name="Satoh M."/>
            <person name="Sonobe K."/>
            <person name="Ishii M."/>
            <person name="Ohtani R."/>
            <person name="Kanamori-Sato M."/>
            <person name="Honoki R."/>
            <person name="Miyazaki D."/>
            <person name="Mochizuki H."/>
            <person name="Umetsu J."/>
            <person name="Higashi K."/>
            <person name="Shibata D."/>
            <person name="Kamiya Y."/>
            <person name="Sato N."/>
            <person name="Nakamura Y."/>
            <person name="Tabata S."/>
            <person name="Ida S."/>
            <person name="Kurokawa K."/>
            <person name="Ohta H."/>
        </authorList>
    </citation>
    <scope>NUCLEOTIDE SEQUENCE [LARGE SCALE GENOMIC DNA]</scope>
    <source>
        <strain evidence="1 2">NIES-2285</strain>
    </source>
</reference>
<proteinExistence type="predicted"/>
<accession>A0A1Y1HNE6</accession>
<evidence type="ECO:0000313" key="2">
    <source>
        <dbReference type="Proteomes" id="UP000054558"/>
    </source>
</evidence>
<dbReference type="Proteomes" id="UP000054558">
    <property type="component" value="Unassembled WGS sequence"/>
</dbReference>
<keyword evidence="2" id="KW-1185">Reference proteome</keyword>